<sequence length="135" mass="14762">MPSSFGSWPAWRLASQGFTLRLLDFHGRLRAARVECLRPVHIRNMSMNMSMSMKRTSLLVASALWLSVSGAAFAGIVTVSGHGQSYDPGIALEDARADAVAKCTAQAGTPLEEIYSHVTRANLWLADSIWRCEVP</sequence>
<proteinExistence type="predicted"/>
<name>A0A0S2FCI2_LYSAN</name>
<gene>
    <name evidence="1" type="ORF">LA76x_3144</name>
</gene>
<organism evidence="1 2">
    <name type="scientific">Lysobacter antibioticus</name>
    <dbReference type="NCBI Taxonomy" id="84531"/>
    <lineage>
        <taxon>Bacteria</taxon>
        <taxon>Pseudomonadati</taxon>
        <taxon>Pseudomonadota</taxon>
        <taxon>Gammaproteobacteria</taxon>
        <taxon>Lysobacterales</taxon>
        <taxon>Lysobacteraceae</taxon>
        <taxon>Lysobacter</taxon>
    </lineage>
</organism>
<reference evidence="1 2" key="1">
    <citation type="journal article" date="2015" name="BMC Genomics">
        <title>Comparative genomics and metabolic profiling of the genus Lysobacter.</title>
        <authorList>
            <person name="de Bruijn I."/>
            <person name="Cheng X."/>
            <person name="de Jager V."/>
            <person name="Exposito R.G."/>
            <person name="Watrous J."/>
            <person name="Patel N."/>
            <person name="Postma J."/>
            <person name="Dorrestein P.C."/>
            <person name="Kobayashi D."/>
            <person name="Raaijmakers J.M."/>
        </authorList>
    </citation>
    <scope>NUCLEOTIDE SEQUENCE [LARGE SCALE GENOMIC DNA]</scope>
    <source>
        <strain evidence="1 2">76</strain>
    </source>
</reference>
<protein>
    <submittedName>
        <fullName evidence="1">Uncharacterized protein</fullName>
    </submittedName>
</protein>
<dbReference type="EMBL" id="CP011129">
    <property type="protein sequence ID" value="ALN81272.1"/>
    <property type="molecule type" value="Genomic_DNA"/>
</dbReference>
<dbReference type="AlphaFoldDB" id="A0A0S2FCI2"/>
<dbReference type="KEGG" id="lab:LA76x_3144"/>
<evidence type="ECO:0000313" key="1">
    <source>
        <dbReference type="EMBL" id="ALN81272.1"/>
    </source>
</evidence>
<accession>A0A0S2FCI2</accession>
<dbReference type="PATRIC" id="fig|84531.8.peg.3153"/>
<evidence type="ECO:0000313" key="2">
    <source>
        <dbReference type="Proteomes" id="UP000060787"/>
    </source>
</evidence>
<dbReference type="Proteomes" id="UP000060787">
    <property type="component" value="Chromosome"/>
</dbReference>
<keyword evidence="2" id="KW-1185">Reference proteome</keyword>